<evidence type="ECO:0000259" key="10">
    <source>
        <dbReference type="Pfam" id="PF02602"/>
    </source>
</evidence>
<dbReference type="CDD" id="cd06578">
    <property type="entry name" value="HemD"/>
    <property type="match status" value="1"/>
</dbReference>
<accession>A0AAW9R7Q1</accession>
<evidence type="ECO:0000256" key="6">
    <source>
        <dbReference type="ARBA" id="ARBA00037589"/>
    </source>
</evidence>
<dbReference type="PANTHER" id="PTHR38042">
    <property type="entry name" value="UROPORPHYRINOGEN-III SYNTHASE, CHLOROPLASTIC"/>
    <property type="match status" value="1"/>
</dbReference>
<evidence type="ECO:0000256" key="9">
    <source>
        <dbReference type="RuleBase" id="RU366031"/>
    </source>
</evidence>
<comment type="pathway">
    <text evidence="1 9">Porphyrin-containing compound metabolism; protoporphyrin-IX biosynthesis; coproporphyrinogen-III from 5-aminolevulinate: step 3/4.</text>
</comment>
<dbReference type="Gene3D" id="3.40.50.10090">
    <property type="match status" value="2"/>
</dbReference>
<comment type="similarity">
    <text evidence="2 9">Belongs to the uroporphyrinogen-III synthase family.</text>
</comment>
<keyword evidence="12" id="KW-1185">Reference proteome</keyword>
<evidence type="ECO:0000256" key="7">
    <source>
        <dbReference type="ARBA" id="ARBA00040167"/>
    </source>
</evidence>
<organism evidence="11 12">
    <name type="scientific">Elongatibacter sediminis</name>
    <dbReference type="NCBI Taxonomy" id="3119006"/>
    <lineage>
        <taxon>Bacteria</taxon>
        <taxon>Pseudomonadati</taxon>
        <taxon>Pseudomonadota</taxon>
        <taxon>Gammaproteobacteria</taxon>
        <taxon>Chromatiales</taxon>
        <taxon>Wenzhouxiangellaceae</taxon>
        <taxon>Elongatibacter</taxon>
    </lineage>
</organism>
<name>A0AAW9R7Q1_9GAMM</name>
<dbReference type="EMBL" id="JAZHOG010000003">
    <property type="protein sequence ID" value="MEJ8567272.1"/>
    <property type="molecule type" value="Genomic_DNA"/>
</dbReference>
<dbReference type="GO" id="GO:0006780">
    <property type="term" value="P:uroporphyrinogen III biosynthetic process"/>
    <property type="evidence" value="ECO:0007669"/>
    <property type="project" value="UniProtKB-UniRule"/>
</dbReference>
<dbReference type="InterPro" id="IPR036108">
    <property type="entry name" value="4pyrrol_syn_uPrphyn_synt_sf"/>
</dbReference>
<evidence type="ECO:0000256" key="8">
    <source>
        <dbReference type="ARBA" id="ARBA00048617"/>
    </source>
</evidence>
<dbReference type="PANTHER" id="PTHR38042:SF1">
    <property type="entry name" value="UROPORPHYRINOGEN-III SYNTHASE, CHLOROPLASTIC"/>
    <property type="match status" value="1"/>
</dbReference>
<evidence type="ECO:0000256" key="1">
    <source>
        <dbReference type="ARBA" id="ARBA00004772"/>
    </source>
</evidence>
<dbReference type="Pfam" id="PF02602">
    <property type="entry name" value="HEM4"/>
    <property type="match status" value="1"/>
</dbReference>
<evidence type="ECO:0000313" key="11">
    <source>
        <dbReference type="EMBL" id="MEJ8567272.1"/>
    </source>
</evidence>
<dbReference type="GO" id="GO:0006782">
    <property type="term" value="P:protoporphyrinogen IX biosynthetic process"/>
    <property type="evidence" value="ECO:0007669"/>
    <property type="project" value="UniProtKB-UniRule"/>
</dbReference>
<keyword evidence="4 9" id="KW-0456">Lyase</keyword>
<dbReference type="SUPFAM" id="SSF69618">
    <property type="entry name" value="HemD-like"/>
    <property type="match status" value="1"/>
</dbReference>
<dbReference type="RefSeq" id="WP_354694585.1">
    <property type="nucleotide sequence ID" value="NZ_JAZHOG010000003.1"/>
</dbReference>
<reference evidence="11 12" key="1">
    <citation type="submission" date="2024-02" db="EMBL/GenBank/DDBJ databases">
        <title>A novel Wenzhouxiangellaceae bacterium, isolated from coastal sediments.</title>
        <authorList>
            <person name="Du Z.-J."/>
            <person name="Ye Y.-Q."/>
            <person name="Zhang X.-Y."/>
        </authorList>
    </citation>
    <scope>NUCLEOTIDE SEQUENCE [LARGE SCALE GENOMIC DNA]</scope>
    <source>
        <strain evidence="11 12">CH-27</strain>
    </source>
</reference>
<sequence length="251" mass="26993">MAFSHILITRPAEDGAELASMLASHPAQVLVLPAHAFRGREPDAEPVRRLADCTASGTRPWVIFTSPRAVEHGLVRLQHSPLSQCRVAAIGPTTASRLEEAGIVVAARPGQGHTSEDLLELIPDAPGQVTSEAFIVTAPGGRKVLAEGMRQRGYRPNLLLVYQRQPADLDPDVVAALGRAESILSVFTSADTLRGLSQRLPEPVWKRICAGEWIVVSDRLARVAHSCQPQRVHLAAGPTNDDLVKTINALS</sequence>
<evidence type="ECO:0000256" key="5">
    <source>
        <dbReference type="ARBA" id="ARBA00023244"/>
    </source>
</evidence>
<comment type="catalytic activity">
    <reaction evidence="8 9">
        <text>hydroxymethylbilane = uroporphyrinogen III + H2O</text>
        <dbReference type="Rhea" id="RHEA:18965"/>
        <dbReference type="ChEBI" id="CHEBI:15377"/>
        <dbReference type="ChEBI" id="CHEBI:57308"/>
        <dbReference type="ChEBI" id="CHEBI:57845"/>
        <dbReference type="EC" id="4.2.1.75"/>
    </reaction>
</comment>
<gene>
    <name evidence="11" type="ORF">V3330_06500</name>
</gene>
<dbReference type="AlphaFoldDB" id="A0AAW9R7Q1"/>
<comment type="caution">
    <text evidence="11">The sequence shown here is derived from an EMBL/GenBank/DDBJ whole genome shotgun (WGS) entry which is preliminary data.</text>
</comment>
<dbReference type="InterPro" id="IPR039793">
    <property type="entry name" value="UROS/Hem4"/>
</dbReference>
<evidence type="ECO:0000256" key="4">
    <source>
        <dbReference type="ARBA" id="ARBA00023239"/>
    </source>
</evidence>
<evidence type="ECO:0000313" key="12">
    <source>
        <dbReference type="Proteomes" id="UP001359886"/>
    </source>
</evidence>
<evidence type="ECO:0000256" key="3">
    <source>
        <dbReference type="ARBA" id="ARBA00013109"/>
    </source>
</evidence>
<keyword evidence="5 9" id="KW-0627">Porphyrin biosynthesis</keyword>
<dbReference type="Proteomes" id="UP001359886">
    <property type="component" value="Unassembled WGS sequence"/>
</dbReference>
<dbReference type="GO" id="GO:0004852">
    <property type="term" value="F:uroporphyrinogen-III synthase activity"/>
    <property type="evidence" value="ECO:0007669"/>
    <property type="project" value="UniProtKB-UniRule"/>
</dbReference>
<evidence type="ECO:0000256" key="2">
    <source>
        <dbReference type="ARBA" id="ARBA00008133"/>
    </source>
</evidence>
<feature type="domain" description="Tetrapyrrole biosynthesis uroporphyrinogen III synthase" evidence="10">
    <location>
        <begin position="17"/>
        <end position="244"/>
    </location>
</feature>
<dbReference type="EC" id="4.2.1.75" evidence="3 9"/>
<proteinExistence type="inferred from homology"/>
<comment type="function">
    <text evidence="6 9">Catalyzes cyclization of the linear tetrapyrrole, hydroxymethylbilane, to the macrocyclic uroporphyrinogen III.</text>
</comment>
<dbReference type="InterPro" id="IPR003754">
    <property type="entry name" value="4pyrrol_synth_uPrphyn_synth"/>
</dbReference>
<protein>
    <recommendedName>
        <fullName evidence="7 9">Uroporphyrinogen-III synthase</fullName>
        <ecNumber evidence="3 9">4.2.1.75</ecNumber>
    </recommendedName>
</protein>